<evidence type="ECO:0000313" key="1">
    <source>
        <dbReference type="EMBL" id="OCT98399.1"/>
    </source>
</evidence>
<accession>A0A974DUI0</accession>
<protein>
    <submittedName>
        <fullName evidence="1">Uncharacterized protein</fullName>
    </submittedName>
</protein>
<proteinExistence type="predicted"/>
<dbReference type="EMBL" id="CM004467">
    <property type="protein sequence ID" value="OCT98399.1"/>
    <property type="molecule type" value="Genomic_DNA"/>
</dbReference>
<reference evidence="2" key="1">
    <citation type="journal article" date="2016" name="Nature">
        <title>Genome evolution in the allotetraploid frog Xenopus laevis.</title>
        <authorList>
            <person name="Session A.M."/>
            <person name="Uno Y."/>
            <person name="Kwon T."/>
            <person name="Chapman J.A."/>
            <person name="Toyoda A."/>
            <person name="Takahashi S."/>
            <person name="Fukui A."/>
            <person name="Hikosaka A."/>
            <person name="Suzuki A."/>
            <person name="Kondo M."/>
            <person name="van Heeringen S.J."/>
            <person name="Quigley I."/>
            <person name="Heinz S."/>
            <person name="Ogino H."/>
            <person name="Ochi H."/>
            <person name="Hellsten U."/>
            <person name="Lyons J.B."/>
            <person name="Simakov O."/>
            <person name="Putnam N."/>
            <person name="Stites J."/>
            <person name="Kuroki Y."/>
            <person name="Tanaka T."/>
            <person name="Michiue T."/>
            <person name="Watanabe M."/>
            <person name="Bogdanovic O."/>
            <person name="Lister R."/>
            <person name="Georgiou G."/>
            <person name="Paranjpe S.S."/>
            <person name="van Kruijsbergen I."/>
            <person name="Shu S."/>
            <person name="Carlson J."/>
            <person name="Kinoshita T."/>
            <person name="Ohta Y."/>
            <person name="Mawaribuchi S."/>
            <person name="Jenkins J."/>
            <person name="Grimwood J."/>
            <person name="Schmutz J."/>
            <person name="Mitros T."/>
            <person name="Mozaffari S.V."/>
            <person name="Suzuki Y."/>
            <person name="Haramoto Y."/>
            <person name="Yamamoto T.S."/>
            <person name="Takagi C."/>
            <person name="Heald R."/>
            <person name="Miller K."/>
            <person name="Haudenschild C."/>
            <person name="Kitzman J."/>
            <person name="Nakayama T."/>
            <person name="Izutsu Y."/>
            <person name="Robert J."/>
            <person name="Fortriede J."/>
            <person name="Burns K."/>
            <person name="Lotay V."/>
            <person name="Karimi K."/>
            <person name="Yasuoka Y."/>
            <person name="Dichmann D.S."/>
            <person name="Flajnik M.F."/>
            <person name="Houston D.W."/>
            <person name="Shendure J."/>
            <person name="DuPasquier L."/>
            <person name="Vize P.D."/>
            <person name="Zorn A.M."/>
            <person name="Ito M."/>
            <person name="Marcotte E.M."/>
            <person name="Wallingford J.B."/>
            <person name="Ito Y."/>
            <person name="Asashima M."/>
            <person name="Ueno N."/>
            <person name="Matsuda Y."/>
            <person name="Veenstra G.J."/>
            <person name="Fujiyama A."/>
            <person name="Harland R.M."/>
            <person name="Taira M."/>
            <person name="Rokhsar D.S."/>
        </authorList>
    </citation>
    <scope>NUCLEOTIDE SEQUENCE [LARGE SCALE GENOMIC DNA]</scope>
    <source>
        <strain evidence="2">J</strain>
    </source>
</reference>
<gene>
    <name evidence="1" type="ORF">XELAEV_18010631mg</name>
</gene>
<dbReference type="Proteomes" id="UP000694892">
    <property type="component" value="Chromosome 1S"/>
</dbReference>
<organism evidence="1 2">
    <name type="scientific">Xenopus laevis</name>
    <name type="common">African clawed frog</name>
    <dbReference type="NCBI Taxonomy" id="8355"/>
    <lineage>
        <taxon>Eukaryota</taxon>
        <taxon>Metazoa</taxon>
        <taxon>Chordata</taxon>
        <taxon>Craniata</taxon>
        <taxon>Vertebrata</taxon>
        <taxon>Euteleostomi</taxon>
        <taxon>Amphibia</taxon>
        <taxon>Batrachia</taxon>
        <taxon>Anura</taxon>
        <taxon>Pipoidea</taxon>
        <taxon>Pipidae</taxon>
        <taxon>Xenopodinae</taxon>
        <taxon>Xenopus</taxon>
        <taxon>Xenopus</taxon>
    </lineage>
</organism>
<evidence type="ECO:0000313" key="2">
    <source>
        <dbReference type="Proteomes" id="UP000694892"/>
    </source>
</evidence>
<sequence>MSQRFCYSINMFCGVEKKLKIFCQRVSRSWCLYIKLSGSVRAPVICAVREHMGMEKISAETRNRSGGFFLRKDQ</sequence>
<dbReference type="AlphaFoldDB" id="A0A974DUI0"/>
<name>A0A974DUI0_XENLA</name>